<gene>
    <name evidence="1" type="ORF">ACI43T_11540</name>
</gene>
<dbReference type="InterPro" id="IPR038225">
    <property type="entry name" value="TagF_sf"/>
</dbReference>
<keyword evidence="2" id="KW-1185">Reference proteome</keyword>
<organism evidence="1 2">
    <name type="scientific">Neisseria oralis</name>
    <dbReference type="NCBI Taxonomy" id="1107316"/>
    <lineage>
        <taxon>Bacteria</taxon>
        <taxon>Pseudomonadati</taxon>
        <taxon>Pseudomonadota</taxon>
        <taxon>Betaproteobacteria</taxon>
        <taxon>Neisseriales</taxon>
        <taxon>Neisseriaceae</taxon>
        <taxon>Neisseria</taxon>
    </lineage>
</organism>
<accession>A0ABW8Q696</accession>
<sequence>MSTEEICFFGKLNQSRDFVASNNLQENDKKFWDSWFGRCSGQNRLIPFVKIKISRPRLWLFYVRLPTAVYTGLGAYSTDLSGRSYPFVLFSHHLTSSEPEDLKRQLRLFGANLGTFRNILNNGKCLPKNYFNLNNDLQDFSLPAMLPQNKLLENGIGGFWLECESGYCLEYEGLPTCSLFNKLFG</sequence>
<proteinExistence type="predicted"/>
<dbReference type="Gene3D" id="3.40.1730.10">
    <property type="entry name" value="pa0076 domain"/>
    <property type="match status" value="1"/>
</dbReference>
<protein>
    <submittedName>
        <fullName evidence="1">TagF domain-containing protein</fullName>
    </submittedName>
</protein>
<dbReference type="RefSeq" id="WP_405387219.1">
    <property type="nucleotide sequence ID" value="NZ_JBJGEB010000018.1"/>
</dbReference>
<dbReference type="InterPro" id="IPR017748">
    <property type="entry name" value="TagF"/>
</dbReference>
<dbReference type="EMBL" id="JBJGEB010000018">
    <property type="protein sequence ID" value="MFK7643110.1"/>
    <property type="molecule type" value="Genomic_DNA"/>
</dbReference>
<evidence type="ECO:0000313" key="2">
    <source>
        <dbReference type="Proteomes" id="UP001621964"/>
    </source>
</evidence>
<dbReference type="Proteomes" id="UP001621964">
    <property type="component" value="Unassembled WGS sequence"/>
</dbReference>
<evidence type="ECO:0000313" key="1">
    <source>
        <dbReference type="EMBL" id="MFK7643110.1"/>
    </source>
</evidence>
<name>A0ABW8Q696_9NEIS</name>
<comment type="caution">
    <text evidence="1">The sequence shown here is derived from an EMBL/GenBank/DDBJ whole genome shotgun (WGS) entry which is preliminary data.</text>
</comment>
<dbReference type="Pfam" id="PF09867">
    <property type="entry name" value="TagF_N"/>
    <property type="match status" value="1"/>
</dbReference>
<reference evidence="1 2" key="1">
    <citation type="submission" date="2024-11" db="EMBL/GenBank/DDBJ databases">
        <authorList>
            <person name="Mikucki A.G."/>
            <person name="Kahler C.M."/>
        </authorList>
    </citation>
    <scope>NUCLEOTIDE SEQUENCE [LARGE SCALE GENOMIC DNA]</scope>
    <source>
        <strain evidence="1 2">EXNM717</strain>
    </source>
</reference>